<comment type="cofactor">
    <cofactor evidence="2">
        <name>Zn(2+)</name>
        <dbReference type="ChEBI" id="CHEBI:29105"/>
    </cofactor>
</comment>
<evidence type="ECO:0000313" key="15">
    <source>
        <dbReference type="EMBL" id="GAA4110057.1"/>
    </source>
</evidence>
<keyword evidence="16" id="KW-1185">Reference proteome</keyword>
<reference evidence="16" key="1">
    <citation type="journal article" date="2019" name="Int. J. Syst. Evol. Microbiol.">
        <title>The Global Catalogue of Microorganisms (GCM) 10K type strain sequencing project: providing services to taxonomists for standard genome sequencing and annotation.</title>
        <authorList>
            <consortium name="The Broad Institute Genomics Platform"/>
            <consortium name="The Broad Institute Genome Sequencing Center for Infectious Disease"/>
            <person name="Wu L."/>
            <person name="Ma J."/>
        </authorList>
    </citation>
    <scope>NUCLEOTIDE SEQUENCE [LARGE SCALE GENOMIC DNA]</scope>
    <source>
        <strain evidence="16">JCM 16703</strain>
    </source>
</reference>
<evidence type="ECO:0000259" key="14">
    <source>
        <dbReference type="Pfam" id="PF17900"/>
    </source>
</evidence>
<keyword evidence="7" id="KW-0479">Metal-binding</keyword>
<evidence type="ECO:0000256" key="5">
    <source>
        <dbReference type="ARBA" id="ARBA00015611"/>
    </source>
</evidence>
<dbReference type="InterPro" id="IPR001930">
    <property type="entry name" value="Peptidase_M1"/>
</dbReference>
<dbReference type="CDD" id="cd09603">
    <property type="entry name" value="M1_APN_like"/>
    <property type="match status" value="1"/>
</dbReference>
<keyword evidence="6" id="KW-0645">Protease</keyword>
<dbReference type="RefSeq" id="WP_344731620.1">
    <property type="nucleotide sequence ID" value="NZ_BAAAZH010000003.1"/>
</dbReference>
<evidence type="ECO:0000256" key="11">
    <source>
        <dbReference type="ARBA" id="ARBA00029811"/>
    </source>
</evidence>
<dbReference type="Proteomes" id="UP001501495">
    <property type="component" value="Unassembled WGS sequence"/>
</dbReference>
<dbReference type="InterPro" id="IPR045357">
    <property type="entry name" value="Aminopeptidase_N-like_N"/>
</dbReference>
<dbReference type="EMBL" id="BAAAZH010000003">
    <property type="protein sequence ID" value="GAA4110057.1"/>
    <property type="molecule type" value="Genomic_DNA"/>
</dbReference>
<dbReference type="SUPFAM" id="SSF55486">
    <property type="entry name" value="Metalloproteases ('zincins'), catalytic domain"/>
    <property type="match status" value="1"/>
</dbReference>
<feature type="domain" description="Aminopeptidase N-like N-terminal" evidence="14">
    <location>
        <begin position="21"/>
        <end position="193"/>
    </location>
</feature>
<dbReference type="InterPro" id="IPR014782">
    <property type="entry name" value="Peptidase_M1_dom"/>
</dbReference>
<feature type="domain" description="Peptidase M1 membrane alanine aminopeptidase" evidence="13">
    <location>
        <begin position="231"/>
        <end position="422"/>
    </location>
</feature>
<evidence type="ECO:0000256" key="4">
    <source>
        <dbReference type="ARBA" id="ARBA00012564"/>
    </source>
</evidence>
<dbReference type="Gene3D" id="1.10.390.10">
    <property type="entry name" value="Neutral Protease Domain 2"/>
    <property type="match status" value="1"/>
</dbReference>
<dbReference type="SUPFAM" id="SSF63737">
    <property type="entry name" value="Leukotriene A4 hydrolase N-terminal domain"/>
    <property type="match status" value="1"/>
</dbReference>
<evidence type="ECO:0000256" key="3">
    <source>
        <dbReference type="ARBA" id="ARBA00010136"/>
    </source>
</evidence>
<keyword evidence="9" id="KW-0862">Zinc</keyword>
<evidence type="ECO:0000256" key="1">
    <source>
        <dbReference type="ARBA" id="ARBA00000098"/>
    </source>
</evidence>
<protein>
    <recommendedName>
        <fullName evidence="5">Aminopeptidase N</fullName>
        <ecNumber evidence="4">3.4.11.2</ecNumber>
    </recommendedName>
    <alternativeName>
        <fullName evidence="11">Alanine aminopeptidase</fullName>
    </alternativeName>
    <alternativeName>
        <fullName evidence="12">Lysyl aminopeptidase</fullName>
    </alternativeName>
</protein>
<evidence type="ECO:0000256" key="9">
    <source>
        <dbReference type="ARBA" id="ARBA00022833"/>
    </source>
</evidence>
<dbReference type="InterPro" id="IPR042097">
    <property type="entry name" value="Aminopeptidase_N-like_N_sf"/>
</dbReference>
<dbReference type="Gene3D" id="2.60.40.1730">
    <property type="entry name" value="tricorn interacting facor f3 domain"/>
    <property type="match status" value="1"/>
</dbReference>
<organism evidence="15 16">
    <name type="scientific">Nocardioides fonticola</name>
    <dbReference type="NCBI Taxonomy" id="450363"/>
    <lineage>
        <taxon>Bacteria</taxon>
        <taxon>Bacillati</taxon>
        <taxon>Actinomycetota</taxon>
        <taxon>Actinomycetes</taxon>
        <taxon>Propionibacteriales</taxon>
        <taxon>Nocardioidaceae</taxon>
        <taxon>Nocardioides</taxon>
    </lineage>
</organism>
<dbReference type="InterPro" id="IPR050344">
    <property type="entry name" value="Peptidase_M1_aminopeptidases"/>
</dbReference>
<evidence type="ECO:0000256" key="10">
    <source>
        <dbReference type="ARBA" id="ARBA00023049"/>
    </source>
</evidence>
<dbReference type="PRINTS" id="PR00756">
    <property type="entry name" value="ALADIPTASE"/>
</dbReference>
<dbReference type="InterPro" id="IPR027268">
    <property type="entry name" value="Peptidase_M4/M1_CTD_sf"/>
</dbReference>
<keyword evidence="8" id="KW-0378">Hydrolase</keyword>
<accession>A0ABP7XB59</accession>
<evidence type="ECO:0000256" key="12">
    <source>
        <dbReference type="ARBA" id="ARBA00031533"/>
    </source>
</evidence>
<evidence type="ECO:0000256" key="6">
    <source>
        <dbReference type="ARBA" id="ARBA00022670"/>
    </source>
</evidence>
<gene>
    <name evidence="15" type="ORF">GCM10022215_04960</name>
</gene>
<dbReference type="Pfam" id="PF17900">
    <property type="entry name" value="Peptidase_M1_N"/>
    <property type="match status" value="1"/>
</dbReference>
<proteinExistence type="inferred from homology"/>
<dbReference type="Pfam" id="PF01433">
    <property type="entry name" value="Peptidase_M1"/>
    <property type="match status" value="1"/>
</dbReference>
<evidence type="ECO:0000313" key="16">
    <source>
        <dbReference type="Proteomes" id="UP001501495"/>
    </source>
</evidence>
<dbReference type="EC" id="3.4.11.2" evidence="4"/>
<evidence type="ECO:0000256" key="7">
    <source>
        <dbReference type="ARBA" id="ARBA00022723"/>
    </source>
</evidence>
<evidence type="ECO:0000259" key="13">
    <source>
        <dbReference type="Pfam" id="PF01433"/>
    </source>
</evidence>
<name>A0ABP7XB59_9ACTN</name>
<sequence length="432" mass="48210">MKLPVADPYLPGHGDPSYAVEHYDLDLSYAVEGNRLAGDARLRVRLREDADRIVLDLAGLKVEKVRLEGARLGKHHHRSDRLVLQFAQTVAAGEELTVAVRYSGNPRPVIDRHHGDAGWEELADGVIVAAQPHGSPTWFPCNDRPDDKATYRIAVTTPAGYRVASNGELVEHRRGGSRETWVHAMETPMATYLATVQIGRYRLTETDADGIPVRTIGPDDVDLAGSFDLQPQMMAAFLDLFGPYPFGSYTAVITDDDLEIPLESQGLSTFGRNFAAPVWERTRLIAHELAHQWFGNAVTLARWRDIWLHEGFACYAEWLWSEHSGQRSTDELAAHFHERLAGLDQDLLLADPGPELMFDDRVYKRGALALHAVRGLLGDEAFFDLLRRWVADHTGRSVTTEEFLGYADALTGADVSGLLRPWLYEMPLPARS</sequence>
<evidence type="ECO:0000256" key="8">
    <source>
        <dbReference type="ARBA" id="ARBA00022801"/>
    </source>
</evidence>
<comment type="caution">
    <text evidence="15">The sequence shown here is derived from an EMBL/GenBank/DDBJ whole genome shotgun (WGS) entry which is preliminary data.</text>
</comment>
<comment type="catalytic activity">
    <reaction evidence="1">
        <text>Release of an N-terminal amino acid, Xaa-|-Yaa- from a peptide, amide or arylamide. Xaa is preferably Ala, but may be most amino acids including Pro (slow action). When a terminal hydrophobic residue is followed by a prolyl residue, the two may be released as an intact Xaa-Pro dipeptide.</text>
        <dbReference type="EC" id="3.4.11.2"/>
    </reaction>
</comment>
<keyword evidence="10" id="KW-0482">Metalloprotease</keyword>
<dbReference type="PANTHER" id="PTHR11533">
    <property type="entry name" value="PROTEASE M1 ZINC METALLOPROTEASE"/>
    <property type="match status" value="1"/>
</dbReference>
<comment type="similarity">
    <text evidence="3">Belongs to the peptidase M1 family.</text>
</comment>
<evidence type="ECO:0000256" key="2">
    <source>
        <dbReference type="ARBA" id="ARBA00001947"/>
    </source>
</evidence>